<comment type="caution">
    <text evidence="1">The sequence shown here is derived from an EMBL/GenBank/DDBJ whole genome shotgun (WGS) entry which is preliminary data.</text>
</comment>
<gene>
    <name evidence="1" type="ORF">HD595_003067</name>
</gene>
<evidence type="ECO:0000313" key="1">
    <source>
        <dbReference type="EMBL" id="MCP2346945.1"/>
    </source>
</evidence>
<name>A0ABT1JZC8_9ACTN</name>
<dbReference type="RefSeq" id="WP_253769529.1">
    <property type="nucleotide sequence ID" value="NZ_BAAAVE010000022.1"/>
</dbReference>
<sequence length="167" mass="19208">MEEITNDVVRLLHRIPNRVELDDDIAFYQLTALVLERREEEIRSLQQQSDPNVPFDPLLHKLRELSSLRREIEEQIRLLVTYSRHFVRPRPYPLAALAEATGLSVSGVRLMSNSDREKEEIVRNIGKPDASGQFVPARHSDAFDLPPGEYKEIIEEFAPNVVEPPLS</sequence>
<proteinExistence type="predicted"/>
<dbReference type="Proteomes" id="UP001320766">
    <property type="component" value="Unassembled WGS sequence"/>
</dbReference>
<evidence type="ECO:0000313" key="2">
    <source>
        <dbReference type="Proteomes" id="UP001320766"/>
    </source>
</evidence>
<reference evidence="1 2" key="1">
    <citation type="submission" date="2022-06" db="EMBL/GenBank/DDBJ databases">
        <title>Sequencing the genomes of 1000 actinobacteria strains.</title>
        <authorList>
            <person name="Klenk H.-P."/>
        </authorList>
    </citation>
    <scope>NUCLEOTIDE SEQUENCE [LARGE SCALE GENOMIC DNA]</scope>
    <source>
        <strain evidence="1 2">DSM 44170</strain>
    </source>
</reference>
<organism evidence="1 2">
    <name type="scientific">Nonomuraea roseoviolacea subsp. carminata</name>
    <dbReference type="NCBI Taxonomy" id="160689"/>
    <lineage>
        <taxon>Bacteria</taxon>
        <taxon>Bacillati</taxon>
        <taxon>Actinomycetota</taxon>
        <taxon>Actinomycetes</taxon>
        <taxon>Streptosporangiales</taxon>
        <taxon>Streptosporangiaceae</taxon>
        <taxon>Nonomuraea</taxon>
    </lineage>
</organism>
<protein>
    <submittedName>
        <fullName evidence="1">Uncharacterized protein</fullName>
    </submittedName>
</protein>
<dbReference type="EMBL" id="JAMZEC010000001">
    <property type="protein sequence ID" value="MCP2346945.1"/>
    <property type="molecule type" value="Genomic_DNA"/>
</dbReference>
<accession>A0ABT1JZC8</accession>
<keyword evidence="2" id="KW-1185">Reference proteome</keyword>